<protein>
    <submittedName>
        <fullName evidence="2">GNAT family N-acetyltransferase</fullName>
        <ecNumber evidence="2">2.3.-.-</ecNumber>
    </submittedName>
</protein>
<keyword evidence="2" id="KW-0808">Transferase</keyword>
<dbReference type="InterPro" id="IPR051531">
    <property type="entry name" value="N-acetyltransferase"/>
</dbReference>
<evidence type="ECO:0000313" key="2">
    <source>
        <dbReference type="EMBL" id="MFC4740059.1"/>
    </source>
</evidence>
<dbReference type="EC" id="2.3.-.-" evidence="2"/>
<dbReference type="Proteomes" id="UP001595885">
    <property type="component" value="Unassembled WGS sequence"/>
</dbReference>
<dbReference type="PANTHER" id="PTHR43792:SF16">
    <property type="entry name" value="N-ACETYLTRANSFERASE DOMAIN-CONTAINING PROTEIN"/>
    <property type="match status" value="1"/>
</dbReference>
<proteinExistence type="predicted"/>
<dbReference type="PROSITE" id="PS51186">
    <property type="entry name" value="GNAT"/>
    <property type="match status" value="1"/>
</dbReference>
<name>A0ABV9P721_9FLAO</name>
<gene>
    <name evidence="2" type="ORF">ACFO3U_08635</name>
</gene>
<dbReference type="Pfam" id="PF13302">
    <property type="entry name" value="Acetyltransf_3"/>
    <property type="match status" value="1"/>
</dbReference>
<dbReference type="Gene3D" id="3.40.630.30">
    <property type="match status" value="1"/>
</dbReference>
<dbReference type="GO" id="GO:0016746">
    <property type="term" value="F:acyltransferase activity"/>
    <property type="evidence" value="ECO:0007669"/>
    <property type="project" value="UniProtKB-KW"/>
</dbReference>
<dbReference type="SUPFAM" id="SSF55729">
    <property type="entry name" value="Acyl-CoA N-acyltransferases (Nat)"/>
    <property type="match status" value="1"/>
</dbReference>
<dbReference type="PANTHER" id="PTHR43792">
    <property type="entry name" value="GNAT FAMILY, PUTATIVE (AFU_ORTHOLOGUE AFUA_3G00765)-RELATED-RELATED"/>
    <property type="match status" value="1"/>
</dbReference>
<accession>A0ABV9P721</accession>
<evidence type="ECO:0000259" key="1">
    <source>
        <dbReference type="PROSITE" id="PS51186"/>
    </source>
</evidence>
<dbReference type="InterPro" id="IPR000182">
    <property type="entry name" value="GNAT_dom"/>
</dbReference>
<comment type="caution">
    <text evidence="2">The sequence shown here is derived from an EMBL/GenBank/DDBJ whole genome shotgun (WGS) entry which is preliminary data.</text>
</comment>
<feature type="domain" description="N-acetyltransferase" evidence="1">
    <location>
        <begin position="10"/>
        <end position="175"/>
    </location>
</feature>
<reference evidence="3" key="1">
    <citation type="journal article" date="2019" name="Int. J. Syst. Evol. Microbiol.">
        <title>The Global Catalogue of Microorganisms (GCM) 10K type strain sequencing project: providing services to taxonomists for standard genome sequencing and annotation.</title>
        <authorList>
            <consortium name="The Broad Institute Genomics Platform"/>
            <consortium name="The Broad Institute Genome Sequencing Center for Infectious Disease"/>
            <person name="Wu L."/>
            <person name="Ma J."/>
        </authorList>
    </citation>
    <scope>NUCLEOTIDE SEQUENCE [LARGE SCALE GENOMIC DNA]</scope>
    <source>
        <strain evidence="3">CCUG 50349</strain>
    </source>
</reference>
<dbReference type="InterPro" id="IPR016181">
    <property type="entry name" value="Acyl_CoA_acyltransferase"/>
</dbReference>
<evidence type="ECO:0000313" key="3">
    <source>
        <dbReference type="Proteomes" id="UP001595885"/>
    </source>
</evidence>
<keyword evidence="2" id="KW-0012">Acyltransferase</keyword>
<dbReference type="EMBL" id="JBHSGW010000025">
    <property type="protein sequence ID" value="MFC4740059.1"/>
    <property type="molecule type" value="Genomic_DNA"/>
</dbReference>
<sequence>MDLILETERLLLRPLEISDAEALFELNKNPNVHKYLWQKPEVVVDESIKVIEYVQRQYKENKIGRFATILKETGTFIGWTGIKFVNDHVENGNTNFYDYGYRLSEPFWNKGYATEATQFWLDYGFKKMNIKEMNAYTHAENGASNRVLSKCGMQFMEDYPDEHGVTWKWWQIKNSVQ</sequence>
<organism evidence="2 3">
    <name type="scientific">Flavobacterium ponti</name>
    <dbReference type="NCBI Taxonomy" id="665133"/>
    <lineage>
        <taxon>Bacteria</taxon>
        <taxon>Pseudomonadati</taxon>
        <taxon>Bacteroidota</taxon>
        <taxon>Flavobacteriia</taxon>
        <taxon>Flavobacteriales</taxon>
        <taxon>Flavobacteriaceae</taxon>
        <taxon>Flavobacterium</taxon>
    </lineage>
</organism>
<dbReference type="RefSeq" id="WP_379740671.1">
    <property type="nucleotide sequence ID" value="NZ_JBHSGW010000025.1"/>
</dbReference>
<keyword evidence="3" id="KW-1185">Reference proteome</keyword>